<protein>
    <recommendedName>
        <fullName evidence="5">Ketoreductase domain-containing protein</fullName>
    </recommendedName>
</protein>
<keyword evidence="2" id="KW-0521">NADP</keyword>
<dbReference type="InterPro" id="IPR002347">
    <property type="entry name" value="SDR_fam"/>
</dbReference>
<dbReference type="EMBL" id="JALJOQ010000058">
    <property type="protein sequence ID" value="KAK9803527.1"/>
    <property type="molecule type" value="Genomic_DNA"/>
</dbReference>
<dbReference type="Gene3D" id="3.40.50.720">
    <property type="entry name" value="NAD(P)-binding Rossmann-like Domain"/>
    <property type="match status" value="1"/>
</dbReference>
<evidence type="ECO:0000259" key="5">
    <source>
        <dbReference type="SMART" id="SM00822"/>
    </source>
</evidence>
<name>A0AAW1P3I9_9CHLO</name>
<dbReference type="GO" id="GO:0016491">
    <property type="term" value="F:oxidoreductase activity"/>
    <property type="evidence" value="ECO:0007669"/>
    <property type="project" value="UniProtKB-KW"/>
</dbReference>
<feature type="domain" description="Ketoreductase" evidence="5">
    <location>
        <begin position="11"/>
        <end position="182"/>
    </location>
</feature>
<evidence type="ECO:0000313" key="7">
    <source>
        <dbReference type="Proteomes" id="UP001465755"/>
    </source>
</evidence>
<dbReference type="PRINTS" id="PR00080">
    <property type="entry name" value="SDRFAMILY"/>
</dbReference>
<reference evidence="6 7" key="1">
    <citation type="journal article" date="2024" name="Nat. Commun.">
        <title>Phylogenomics reveals the evolutionary origins of lichenization in chlorophyte algae.</title>
        <authorList>
            <person name="Puginier C."/>
            <person name="Libourel C."/>
            <person name="Otte J."/>
            <person name="Skaloud P."/>
            <person name="Haon M."/>
            <person name="Grisel S."/>
            <person name="Petersen M."/>
            <person name="Berrin J.G."/>
            <person name="Delaux P.M."/>
            <person name="Dal Grande F."/>
            <person name="Keller J."/>
        </authorList>
    </citation>
    <scope>NUCLEOTIDE SEQUENCE [LARGE SCALE GENOMIC DNA]</scope>
    <source>
        <strain evidence="6 7">SAG 2036</strain>
    </source>
</reference>
<organism evidence="6 7">
    <name type="scientific">Symbiochloris irregularis</name>
    <dbReference type="NCBI Taxonomy" id="706552"/>
    <lineage>
        <taxon>Eukaryota</taxon>
        <taxon>Viridiplantae</taxon>
        <taxon>Chlorophyta</taxon>
        <taxon>core chlorophytes</taxon>
        <taxon>Trebouxiophyceae</taxon>
        <taxon>Trebouxiales</taxon>
        <taxon>Trebouxiaceae</taxon>
        <taxon>Symbiochloris</taxon>
    </lineage>
</organism>
<dbReference type="SUPFAM" id="SSF51735">
    <property type="entry name" value="NAD(P)-binding Rossmann-fold domains"/>
    <property type="match status" value="1"/>
</dbReference>
<evidence type="ECO:0000256" key="3">
    <source>
        <dbReference type="ARBA" id="ARBA00023002"/>
    </source>
</evidence>
<dbReference type="CDD" id="cd05233">
    <property type="entry name" value="SDR_c"/>
    <property type="match status" value="1"/>
</dbReference>
<dbReference type="PRINTS" id="PR00081">
    <property type="entry name" value="GDHRDH"/>
</dbReference>
<comment type="similarity">
    <text evidence="1 4">Belongs to the short-chain dehydrogenases/reductases (SDR) family.</text>
</comment>
<gene>
    <name evidence="6" type="ORF">WJX73_004013</name>
</gene>
<dbReference type="Proteomes" id="UP001465755">
    <property type="component" value="Unassembled WGS sequence"/>
</dbReference>
<comment type="caution">
    <text evidence="6">The sequence shown here is derived from an EMBL/GenBank/DDBJ whole genome shotgun (WGS) entry which is preliminary data.</text>
</comment>
<evidence type="ECO:0000313" key="6">
    <source>
        <dbReference type="EMBL" id="KAK9803527.1"/>
    </source>
</evidence>
<dbReference type="PANTHER" id="PTHR43391">
    <property type="entry name" value="RETINOL DEHYDROGENASE-RELATED"/>
    <property type="match status" value="1"/>
</dbReference>
<dbReference type="PROSITE" id="PS00061">
    <property type="entry name" value="ADH_SHORT"/>
    <property type="match status" value="1"/>
</dbReference>
<dbReference type="SMART" id="SM00822">
    <property type="entry name" value="PKS_KR"/>
    <property type="match status" value="1"/>
</dbReference>
<accession>A0AAW1P3I9</accession>
<keyword evidence="7" id="KW-1185">Reference proteome</keyword>
<evidence type="ECO:0000256" key="4">
    <source>
        <dbReference type="RuleBase" id="RU000363"/>
    </source>
</evidence>
<dbReference type="InterPro" id="IPR036291">
    <property type="entry name" value="NAD(P)-bd_dom_sf"/>
</dbReference>
<keyword evidence="3" id="KW-0560">Oxidoreductase</keyword>
<dbReference type="InterPro" id="IPR020904">
    <property type="entry name" value="Sc_DH/Rdtase_CS"/>
</dbReference>
<evidence type="ECO:0000256" key="1">
    <source>
        <dbReference type="ARBA" id="ARBA00006484"/>
    </source>
</evidence>
<dbReference type="PANTHER" id="PTHR43391:SF14">
    <property type="entry name" value="DEHYDROGENASE_REDUCTASE SDR FAMILY PROTEIN 7-LIKE"/>
    <property type="match status" value="1"/>
</dbReference>
<sequence length="206" mass="21388">MKAAQFQPSDKHVVITGGASGIGLEICRSLAARGVASIAILDISLEALAAGEASLKGAGPIIRTFRADVTSEAEVLQAVQAAHKQAGRLDIVFANAGIGPLGFMKDKDPTFYKKLMDVNYLGVVHTFKAALPIMLKQRSGHLVATNSVSGYAGAPGLSAYSASKYATRGLVESLRLELIGTGVHLHTTAPNFTATPMMAGAQQGLV</sequence>
<dbReference type="AlphaFoldDB" id="A0AAW1P3I9"/>
<dbReference type="Pfam" id="PF00106">
    <property type="entry name" value="adh_short"/>
    <property type="match status" value="1"/>
</dbReference>
<dbReference type="InterPro" id="IPR057326">
    <property type="entry name" value="KR_dom"/>
</dbReference>
<proteinExistence type="inferred from homology"/>
<evidence type="ECO:0000256" key="2">
    <source>
        <dbReference type="ARBA" id="ARBA00022857"/>
    </source>
</evidence>